<feature type="domain" description="MTP large subunit lipid-binding" evidence="5">
    <location>
        <begin position="95"/>
        <end position="273"/>
    </location>
</feature>
<sequence length="423" mass="46333">MLYICKSGARFTVIVADGCGLSARGGRAKGSHDVERAKATIVKGLNNAEDDIELKIYLLSLKNAQLPETIDLLLDYAEDNSGVVKPSNTVLENKYLNYDEFSQPGSSTSFSGLLTATENMVSTFGVDLLFTETGFLKKSVSDITLFDQVHQMKAMQVSIEAQGLESLIGGGSVEESEDAAMVGMSATLFDVQLRPVVFFEGYMDLMSKVFSSSGDPISVVKGTVQLIDYNQRLPLQSGLQPIIECQVGIGLDILAKIDVILWEQKCKTNVNTTASAPLKVPPHFCFPQVAAYSGHAPLADMTAPPQWPSGRCTAGLVLEFNTGLDTSFFKTDLKSHVEAETTVSLDSMMALVDSPMNLCLELSHGDLPYRETYILSEYFPEKNITHTIQKGRKSMVWGRDFPLSSANSQMCTRVKYEEDQYNS</sequence>
<dbReference type="GO" id="GO:0005783">
    <property type="term" value="C:endoplasmic reticulum"/>
    <property type="evidence" value="ECO:0007669"/>
    <property type="project" value="UniProtKB-SubCell"/>
</dbReference>
<dbReference type="PANTHER" id="PTHR13024:SF2">
    <property type="entry name" value="MICROSOMAL TRIGLYCERIDE TRANSFER PROTEIN-LIKE"/>
    <property type="match status" value="1"/>
</dbReference>
<accession>A0AAD1TDX5</accession>
<gene>
    <name evidence="6" type="ORF">PECUL_23A008070</name>
</gene>
<dbReference type="InterPro" id="IPR039988">
    <property type="entry name" value="MTTP"/>
</dbReference>
<organism evidence="6 7">
    <name type="scientific">Pelobates cultripes</name>
    <name type="common">Western spadefoot toad</name>
    <dbReference type="NCBI Taxonomy" id="61616"/>
    <lineage>
        <taxon>Eukaryota</taxon>
        <taxon>Metazoa</taxon>
        <taxon>Chordata</taxon>
        <taxon>Craniata</taxon>
        <taxon>Vertebrata</taxon>
        <taxon>Euteleostomi</taxon>
        <taxon>Amphibia</taxon>
        <taxon>Batrachia</taxon>
        <taxon>Anura</taxon>
        <taxon>Pelobatoidea</taxon>
        <taxon>Pelobatidae</taxon>
        <taxon>Pelobates</taxon>
    </lineage>
</organism>
<name>A0AAD1TDX5_PELCU</name>
<evidence type="ECO:0000313" key="6">
    <source>
        <dbReference type="EMBL" id="CAH2321259.1"/>
    </source>
</evidence>
<protein>
    <recommendedName>
        <fullName evidence="5">MTP large subunit lipid-binding domain-containing protein</fullName>
    </recommendedName>
</protein>
<proteinExistence type="predicted"/>
<dbReference type="GO" id="GO:0005548">
    <property type="term" value="F:phospholipid transporter activity"/>
    <property type="evidence" value="ECO:0007669"/>
    <property type="project" value="InterPro"/>
</dbReference>
<evidence type="ECO:0000313" key="7">
    <source>
        <dbReference type="Proteomes" id="UP001295444"/>
    </source>
</evidence>
<evidence type="ECO:0000256" key="4">
    <source>
        <dbReference type="ARBA" id="ARBA00022824"/>
    </source>
</evidence>
<evidence type="ECO:0000256" key="1">
    <source>
        <dbReference type="ARBA" id="ARBA00004240"/>
    </source>
</evidence>
<dbReference type="Pfam" id="PF19444">
    <property type="entry name" value="MTP_lip_bd"/>
    <property type="match status" value="2"/>
</dbReference>
<evidence type="ECO:0000259" key="5">
    <source>
        <dbReference type="Pfam" id="PF19444"/>
    </source>
</evidence>
<dbReference type="GO" id="GO:0005794">
    <property type="term" value="C:Golgi apparatus"/>
    <property type="evidence" value="ECO:0007669"/>
    <property type="project" value="TreeGrafter"/>
</dbReference>
<keyword evidence="3" id="KW-0732">Signal</keyword>
<reference evidence="6" key="1">
    <citation type="submission" date="2022-03" db="EMBL/GenBank/DDBJ databases">
        <authorList>
            <person name="Alioto T."/>
            <person name="Alioto T."/>
            <person name="Gomez Garrido J."/>
        </authorList>
    </citation>
    <scope>NUCLEOTIDE SEQUENCE</scope>
</reference>
<keyword evidence="7" id="KW-1185">Reference proteome</keyword>
<dbReference type="PANTHER" id="PTHR13024">
    <property type="entry name" value="MICROSOMAL TRIGLYCERIDE TRANSFER PROTEIN, LARGE SUBUNIT"/>
    <property type="match status" value="1"/>
</dbReference>
<keyword evidence="4" id="KW-0256">Endoplasmic reticulum</keyword>
<evidence type="ECO:0000256" key="3">
    <source>
        <dbReference type="ARBA" id="ARBA00022729"/>
    </source>
</evidence>
<keyword evidence="2" id="KW-0813">Transport</keyword>
<comment type="subcellular location">
    <subcellularLocation>
        <location evidence="1">Endoplasmic reticulum</location>
    </subcellularLocation>
</comment>
<dbReference type="InterPro" id="IPR045811">
    <property type="entry name" value="MTP_lip-bd"/>
</dbReference>
<dbReference type="GO" id="GO:0042157">
    <property type="term" value="P:lipoprotein metabolic process"/>
    <property type="evidence" value="ECO:0007669"/>
    <property type="project" value="TreeGrafter"/>
</dbReference>
<evidence type="ECO:0000256" key="2">
    <source>
        <dbReference type="ARBA" id="ARBA00022448"/>
    </source>
</evidence>
<feature type="domain" description="MTP large subunit lipid-binding" evidence="5">
    <location>
        <begin position="315"/>
        <end position="414"/>
    </location>
</feature>
<dbReference type="GO" id="GO:0008289">
    <property type="term" value="F:lipid binding"/>
    <property type="evidence" value="ECO:0007669"/>
    <property type="project" value="InterPro"/>
</dbReference>
<dbReference type="Proteomes" id="UP001295444">
    <property type="component" value="Chromosome 11"/>
</dbReference>
<dbReference type="EMBL" id="OW240922">
    <property type="protein sequence ID" value="CAH2321259.1"/>
    <property type="molecule type" value="Genomic_DNA"/>
</dbReference>
<dbReference type="AlphaFoldDB" id="A0AAD1TDX5"/>
<dbReference type="GO" id="GO:0016323">
    <property type="term" value="C:basolateral plasma membrane"/>
    <property type="evidence" value="ECO:0007669"/>
    <property type="project" value="TreeGrafter"/>
</dbReference>